<evidence type="ECO:0000259" key="7">
    <source>
        <dbReference type="Pfam" id="PF04138"/>
    </source>
</evidence>
<proteinExistence type="predicted"/>
<gene>
    <name evidence="8" type="ORF">GCM10009740_38690</name>
</gene>
<evidence type="ECO:0000256" key="4">
    <source>
        <dbReference type="ARBA" id="ARBA00023136"/>
    </source>
</evidence>
<dbReference type="EMBL" id="BAAANB010000122">
    <property type="protein sequence ID" value="GAA1502293.1"/>
    <property type="molecule type" value="Genomic_DNA"/>
</dbReference>
<feature type="transmembrane region" description="Helical" evidence="6">
    <location>
        <begin position="12"/>
        <end position="37"/>
    </location>
</feature>
<keyword evidence="2 6" id="KW-0812">Transmembrane</keyword>
<protein>
    <recommendedName>
        <fullName evidence="7">GtrA/DPMS transmembrane domain-containing protein</fullName>
    </recommendedName>
</protein>
<sequence>MTTSKGSTAARALGFGIIGATGIAVNQLAFWLAVVVGSRFVTDPEAGGASDAARYNMMLTLAAIVATQVSTVWNFLLADRLVYRDRPPGTSRKVAFAKSWAVNNAFNLVLRVPILLALVWLGLNHLWANLVAITVIFAARFYISERWIWHTRRVVADFTDETATRPTKAEVLVEMNDDPLGPHMAINLKPRRRTKLHRYSIHGLCTILSEVKLPELAEFEVDRLPGKHADITVRRGYVGYRRMSTRVRATMGPGLFVYREHLGSMGANFRVDLDNRISVTVSPLLARSHHVAYTNVVEALLRFVLVNKGFMLLHSATLQLGNETIMLSAETDTGKTGTILRLMREHPAVAGFLSDDMTIINGNGVAYSFPKPLTISSHTLRAVDNRVLPLGRRAALALQSRIHSKDGRAFALFLARLNIPIIAINAITQIIVPPPKYQIRTLVPTAAYRTSGQVSRIFIIGRGPAMTALMSHDEARRTLMANTEDAYGFPPFSTMEQAISLRRGRRSKRRGIDKLRQREVDILDKFLTHVGSVMQIQSPNFGWADVIAGTVVGTRRLTTGSTVLEPAVDALSEGRLTEPHGAGVGQMGDSSPARPSDGLPA</sequence>
<evidence type="ECO:0000256" key="2">
    <source>
        <dbReference type="ARBA" id="ARBA00022692"/>
    </source>
</evidence>
<dbReference type="Proteomes" id="UP001501285">
    <property type="component" value="Unassembled WGS sequence"/>
</dbReference>
<feature type="domain" description="GtrA/DPMS transmembrane" evidence="7">
    <location>
        <begin position="15"/>
        <end position="149"/>
    </location>
</feature>
<feature type="transmembrane region" description="Helical" evidence="6">
    <location>
        <begin position="126"/>
        <end position="143"/>
    </location>
</feature>
<evidence type="ECO:0000256" key="1">
    <source>
        <dbReference type="ARBA" id="ARBA00004141"/>
    </source>
</evidence>
<dbReference type="InterPro" id="IPR007267">
    <property type="entry name" value="GtrA_DPMS_TM"/>
</dbReference>
<dbReference type="RefSeq" id="WP_343994701.1">
    <property type="nucleotide sequence ID" value="NZ_BAAANB010000122.1"/>
</dbReference>
<reference evidence="8 9" key="1">
    <citation type="journal article" date="2019" name="Int. J. Syst. Evol. Microbiol.">
        <title>The Global Catalogue of Microorganisms (GCM) 10K type strain sequencing project: providing services to taxonomists for standard genome sequencing and annotation.</title>
        <authorList>
            <consortium name="The Broad Institute Genomics Platform"/>
            <consortium name="The Broad Institute Genome Sequencing Center for Infectious Disease"/>
            <person name="Wu L."/>
            <person name="Ma J."/>
        </authorList>
    </citation>
    <scope>NUCLEOTIDE SEQUENCE [LARGE SCALE GENOMIC DNA]</scope>
    <source>
        <strain evidence="8 9">JCM 14283</strain>
    </source>
</reference>
<comment type="caution">
    <text evidence="8">The sequence shown here is derived from an EMBL/GenBank/DDBJ whole genome shotgun (WGS) entry which is preliminary data.</text>
</comment>
<evidence type="ECO:0000256" key="3">
    <source>
        <dbReference type="ARBA" id="ARBA00022989"/>
    </source>
</evidence>
<organism evidence="8 9">
    <name type="scientific">Terrabacter terrae</name>
    <dbReference type="NCBI Taxonomy" id="318434"/>
    <lineage>
        <taxon>Bacteria</taxon>
        <taxon>Bacillati</taxon>
        <taxon>Actinomycetota</taxon>
        <taxon>Actinomycetes</taxon>
        <taxon>Micrococcales</taxon>
        <taxon>Intrasporangiaceae</taxon>
        <taxon>Terrabacter</taxon>
    </lineage>
</organism>
<evidence type="ECO:0000313" key="8">
    <source>
        <dbReference type="EMBL" id="GAA1502293.1"/>
    </source>
</evidence>
<dbReference type="Pfam" id="PF04138">
    <property type="entry name" value="GtrA_DPMS_TM"/>
    <property type="match status" value="1"/>
</dbReference>
<feature type="region of interest" description="Disordered" evidence="5">
    <location>
        <begin position="576"/>
        <end position="601"/>
    </location>
</feature>
<comment type="subcellular location">
    <subcellularLocation>
        <location evidence="1">Membrane</location>
        <topology evidence="1">Multi-pass membrane protein</topology>
    </subcellularLocation>
</comment>
<feature type="transmembrane region" description="Helical" evidence="6">
    <location>
        <begin position="409"/>
        <end position="432"/>
    </location>
</feature>
<accession>A0ABN1ZQQ5</accession>
<keyword evidence="9" id="KW-1185">Reference proteome</keyword>
<evidence type="ECO:0000256" key="6">
    <source>
        <dbReference type="SAM" id="Phobius"/>
    </source>
</evidence>
<evidence type="ECO:0000313" key="9">
    <source>
        <dbReference type="Proteomes" id="UP001501285"/>
    </source>
</evidence>
<keyword evidence="4 6" id="KW-0472">Membrane</keyword>
<keyword evidence="3 6" id="KW-1133">Transmembrane helix</keyword>
<feature type="transmembrane region" description="Helical" evidence="6">
    <location>
        <begin position="57"/>
        <end position="78"/>
    </location>
</feature>
<feature type="transmembrane region" description="Helical" evidence="6">
    <location>
        <begin position="99"/>
        <end position="120"/>
    </location>
</feature>
<name>A0ABN1ZQQ5_9MICO</name>
<evidence type="ECO:0000256" key="5">
    <source>
        <dbReference type="SAM" id="MobiDB-lite"/>
    </source>
</evidence>